<feature type="short sequence motif" description="DGA/G" evidence="9">
    <location>
        <begin position="680"/>
        <end position="682"/>
    </location>
</feature>
<dbReference type="Proteomes" id="UP001148299">
    <property type="component" value="Unassembled WGS sequence"/>
</dbReference>
<feature type="active site" description="Nucleophile" evidence="9">
    <location>
        <position position="502"/>
    </location>
</feature>
<dbReference type="GO" id="GO:0016042">
    <property type="term" value="P:lipid catabolic process"/>
    <property type="evidence" value="ECO:0007669"/>
    <property type="project" value="UniProtKB-UniRule"/>
</dbReference>
<dbReference type="Pfam" id="PF00319">
    <property type="entry name" value="SRF-TF"/>
    <property type="match status" value="1"/>
</dbReference>
<evidence type="ECO:0000259" key="11">
    <source>
        <dbReference type="PROSITE" id="PS51635"/>
    </source>
</evidence>
<dbReference type="GO" id="GO:0005634">
    <property type="term" value="C:nucleus"/>
    <property type="evidence" value="ECO:0007669"/>
    <property type="project" value="UniProtKB-SubCell"/>
</dbReference>
<feature type="active site" description="Proton acceptor" evidence="9">
    <location>
        <position position="680"/>
    </location>
</feature>
<dbReference type="SUPFAM" id="SSF52151">
    <property type="entry name" value="FabD/lysophospholipase-like"/>
    <property type="match status" value="1"/>
</dbReference>
<evidence type="ECO:0008006" key="14">
    <source>
        <dbReference type="Google" id="ProtNLM"/>
    </source>
</evidence>
<dbReference type="GO" id="GO:0045944">
    <property type="term" value="P:positive regulation of transcription by RNA polymerase II"/>
    <property type="evidence" value="ECO:0007669"/>
    <property type="project" value="UniProtKB-ARBA"/>
</dbReference>
<keyword evidence="3 9" id="KW-0442">Lipid degradation</keyword>
<evidence type="ECO:0000256" key="2">
    <source>
        <dbReference type="ARBA" id="ARBA00022801"/>
    </source>
</evidence>
<evidence type="ECO:0000256" key="8">
    <source>
        <dbReference type="ARBA" id="ARBA00023242"/>
    </source>
</evidence>
<name>A0A9W9RX38_PENBR</name>
<dbReference type="PANTHER" id="PTHR24185:SF1">
    <property type="entry name" value="CALCIUM-INDEPENDENT PHOSPHOLIPASE A2-GAMMA"/>
    <property type="match status" value="1"/>
</dbReference>
<gene>
    <name evidence="12" type="ORF">N7541_000605</name>
</gene>
<dbReference type="PROSITE" id="PS50066">
    <property type="entry name" value="MADS_BOX_2"/>
    <property type="match status" value="1"/>
</dbReference>
<dbReference type="PANTHER" id="PTHR24185">
    <property type="entry name" value="CALCIUM-INDEPENDENT PHOSPHOLIPASE A2-GAMMA"/>
    <property type="match status" value="1"/>
</dbReference>
<dbReference type="GO" id="GO:0046486">
    <property type="term" value="P:glycerolipid metabolic process"/>
    <property type="evidence" value="ECO:0007669"/>
    <property type="project" value="UniProtKB-ARBA"/>
</dbReference>
<keyword evidence="4" id="KW-0805">Transcription regulation</keyword>
<dbReference type="GO" id="GO:0046983">
    <property type="term" value="F:protein dimerization activity"/>
    <property type="evidence" value="ECO:0007669"/>
    <property type="project" value="InterPro"/>
</dbReference>
<dbReference type="GO" id="GO:0003677">
    <property type="term" value="F:DNA binding"/>
    <property type="evidence" value="ECO:0007669"/>
    <property type="project" value="UniProtKB-KW"/>
</dbReference>
<evidence type="ECO:0000256" key="1">
    <source>
        <dbReference type="ARBA" id="ARBA00004123"/>
    </source>
</evidence>
<evidence type="ECO:0000256" key="3">
    <source>
        <dbReference type="ARBA" id="ARBA00022963"/>
    </source>
</evidence>
<dbReference type="PROSITE" id="PS51635">
    <property type="entry name" value="PNPLA"/>
    <property type="match status" value="1"/>
</dbReference>
<evidence type="ECO:0000256" key="7">
    <source>
        <dbReference type="ARBA" id="ARBA00023163"/>
    </source>
</evidence>
<sequence length="1105" mass="124209">MQNSIDIGWLDVGTREDSTLAIQDHGRLQRVLSELCDQDNQHPSLCVFFGGKTKNYALQQLYPQNNIKRHESEAPIKLRYDVASLQSRRPVLLADGEIPSTDKFHTAKRLDAGVGHPVSWNNYSAAKILLVLWSRLIFVFTDVVCIFIDDAACIEKVLHFLVSCLQLRSASSFSSRYLPRVIFIYGPSLRNEQRDMSGIGLLNRRIQESGYNDLFGLFSSSVSLYLQDNNFSDITKFQRIKALITEQVDAISSIREENQARPNGTHLKALFQSAIQHTLKDISDPFDFVKATRGDRPVSLCAESHLAHYLEIGHGANLPLSGLAPTISSALFMDHYVPGMLAMNPRMVFETLYRSVVISAYRISKTLWPDLCPAKETDLVELNFARLYKRFSDNAVSSANLRREELKCFSACGHTVCDRCAQIFGSPASGLEYQFTIKGCLCCLYQRPLVVDVLPPTMSPTILAIDGGGVRGVIPLEFLLLVQEHLRPCAIQDVVDLALGTSSGGLIALGLFAMTWDVTDCSERFNTLARRIFRERRPSLLPLLLRQVFGFMSVFGDMAKWVQWLLHDSCYDSRVFDAALKSAFGEHRRIFGAARDDPPGPRRSGPKVGVVTTSISRDTSTFVIGNFNVSHDSRDENDFRILRPDDTRNEPTVWRIARATAAAPFFFTPADLQGIGSFQDGGLKYNFAGEIAHQVSHQIWPTAMGSTRMLSLGTGKAQSSDQTPHFRHIFRDSFVRRGFDAWMSTMESDSDWRKWRGRLSDSVKSDSHRLDVSLGNTPHTIDAVETMEDYRNLVILQVGSARMARDAATALLISRLFFVVGSLPENTATAFWCRGSVRCKGPARKVILALENLYPDGLSYVSDCGLIDRFGGLDSLCPLCGCYNRSISFLTRHLDYTVNIYIQTSSKKRWRIAGFPENVASFVSGQGLLSSFGHDNHGFPCRDPCQSCDVIQNSDRAMGGPDPKRNSRVKFMRRSQTLKVKAHELAKLCGANVYLVINHQRGSFVYNSVDNRSWPPNDEKLEQQYPDMERSDFSQMESLQESSESDLCRLTRYCAARSEQFRLLEDLYRDKDPANVVADEEAFKAMSREHDQDVRFEENVSVISD</sequence>
<dbReference type="InterPro" id="IPR002100">
    <property type="entry name" value="TF_MADSbox"/>
</dbReference>
<feature type="short sequence motif" description="GXGXXG" evidence="9">
    <location>
        <begin position="467"/>
        <end position="472"/>
    </location>
</feature>
<comment type="caution">
    <text evidence="12">The sequence shown here is derived from an EMBL/GenBank/DDBJ whole genome shotgun (WGS) entry which is preliminary data.</text>
</comment>
<keyword evidence="7" id="KW-0804">Transcription</keyword>
<dbReference type="Pfam" id="PF01734">
    <property type="entry name" value="Patatin"/>
    <property type="match status" value="1"/>
</dbReference>
<reference evidence="12" key="2">
    <citation type="journal article" date="2023" name="IMA Fungus">
        <title>Comparative genomic study of the Penicillium genus elucidates a diverse pangenome and 15 lateral gene transfer events.</title>
        <authorList>
            <person name="Petersen C."/>
            <person name="Sorensen T."/>
            <person name="Nielsen M.R."/>
            <person name="Sondergaard T.E."/>
            <person name="Sorensen J.L."/>
            <person name="Fitzpatrick D.A."/>
            <person name="Frisvad J.C."/>
            <person name="Nielsen K.L."/>
        </authorList>
    </citation>
    <scope>NUCLEOTIDE SEQUENCE</scope>
    <source>
        <strain evidence="12">IBT 35675</strain>
    </source>
</reference>
<dbReference type="AlphaFoldDB" id="A0A9W9RX38"/>
<evidence type="ECO:0000313" key="12">
    <source>
        <dbReference type="EMBL" id="KAJ5366664.1"/>
    </source>
</evidence>
<evidence type="ECO:0000259" key="10">
    <source>
        <dbReference type="PROSITE" id="PS50066"/>
    </source>
</evidence>
<feature type="domain" description="MADS-box" evidence="10">
    <location>
        <begin position="962"/>
        <end position="1011"/>
    </location>
</feature>
<keyword evidence="2 9" id="KW-0378">Hydrolase</keyword>
<evidence type="ECO:0000256" key="6">
    <source>
        <dbReference type="ARBA" id="ARBA00023125"/>
    </source>
</evidence>
<dbReference type="InterPro" id="IPR036879">
    <property type="entry name" value="TF_MADSbox_sf"/>
</dbReference>
<dbReference type="InterPro" id="IPR002641">
    <property type="entry name" value="PNPLA_dom"/>
</dbReference>
<dbReference type="GO" id="GO:0016020">
    <property type="term" value="C:membrane"/>
    <property type="evidence" value="ECO:0007669"/>
    <property type="project" value="TreeGrafter"/>
</dbReference>
<dbReference type="Gene3D" id="3.40.1090.10">
    <property type="entry name" value="Cytosolic phospholipase A2 catalytic domain"/>
    <property type="match status" value="1"/>
</dbReference>
<dbReference type="EMBL" id="JAPZBR010000001">
    <property type="protein sequence ID" value="KAJ5366664.1"/>
    <property type="molecule type" value="Genomic_DNA"/>
</dbReference>
<evidence type="ECO:0000256" key="9">
    <source>
        <dbReference type="PROSITE-ProRule" id="PRU01161"/>
    </source>
</evidence>
<accession>A0A9W9RX38</accession>
<organism evidence="12 13">
    <name type="scientific">Penicillium brevicompactum</name>
    <dbReference type="NCBI Taxonomy" id="5074"/>
    <lineage>
        <taxon>Eukaryota</taxon>
        <taxon>Fungi</taxon>
        <taxon>Dikarya</taxon>
        <taxon>Ascomycota</taxon>
        <taxon>Pezizomycotina</taxon>
        <taxon>Eurotiomycetes</taxon>
        <taxon>Eurotiomycetidae</taxon>
        <taxon>Eurotiales</taxon>
        <taxon>Aspergillaceae</taxon>
        <taxon>Penicillium</taxon>
    </lineage>
</organism>
<dbReference type="GO" id="GO:0047499">
    <property type="term" value="F:calcium-independent phospholipase A2 activity"/>
    <property type="evidence" value="ECO:0007669"/>
    <property type="project" value="TreeGrafter"/>
</dbReference>
<evidence type="ECO:0000256" key="4">
    <source>
        <dbReference type="ARBA" id="ARBA00023015"/>
    </source>
</evidence>
<dbReference type="CDD" id="cd07199">
    <property type="entry name" value="Pat17_PNPLA8_PNPLA9_like"/>
    <property type="match status" value="1"/>
</dbReference>
<keyword evidence="13" id="KW-1185">Reference proteome</keyword>
<reference evidence="12" key="1">
    <citation type="submission" date="2022-12" db="EMBL/GenBank/DDBJ databases">
        <authorList>
            <person name="Petersen C."/>
        </authorList>
    </citation>
    <scope>NUCLEOTIDE SEQUENCE</scope>
    <source>
        <strain evidence="12">IBT 35675</strain>
    </source>
</reference>
<dbReference type="InterPro" id="IPR016035">
    <property type="entry name" value="Acyl_Trfase/lysoPLipase"/>
</dbReference>
<dbReference type="SUPFAM" id="SSF55455">
    <property type="entry name" value="SRF-like"/>
    <property type="match status" value="1"/>
</dbReference>
<protein>
    <recommendedName>
        <fullName evidence="14">PNPLA domain-containing protein</fullName>
    </recommendedName>
</protein>
<dbReference type="Gene3D" id="3.40.1810.10">
    <property type="entry name" value="Transcription factor, MADS-box"/>
    <property type="match status" value="1"/>
</dbReference>
<evidence type="ECO:0000256" key="5">
    <source>
        <dbReference type="ARBA" id="ARBA00023098"/>
    </source>
</evidence>
<proteinExistence type="predicted"/>
<keyword evidence="5 9" id="KW-0443">Lipid metabolism</keyword>
<feature type="short sequence motif" description="GXSXG" evidence="9">
    <location>
        <begin position="500"/>
        <end position="504"/>
    </location>
</feature>
<dbReference type="GO" id="GO:0019369">
    <property type="term" value="P:arachidonate metabolic process"/>
    <property type="evidence" value="ECO:0007669"/>
    <property type="project" value="TreeGrafter"/>
</dbReference>
<keyword evidence="6" id="KW-0238">DNA-binding</keyword>
<comment type="subcellular location">
    <subcellularLocation>
        <location evidence="1">Nucleus</location>
    </subcellularLocation>
</comment>
<feature type="domain" description="PNPLA" evidence="11">
    <location>
        <begin position="463"/>
        <end position="693"/>
    </location>
</feature>
<keyword evidence="8" id="KW-0539">Nucleus</keyword>
<evidence type="ECO:0000313" key="13">
    <source>
        <dbReference type="Proteomes" id="UP001148299"/>
    </source>
</evidence>